<dbReference type="GO" id="GO:0004735">
    <property type="term" value="F:pyrroline-5-carboxylate reductase activity"/>
    <property type="evidence" value="ECO:0007669"/>
    <property type="project" value="UniProtKB-UniRule"/>
</dbReference>
<accession>A0A2Z6E075</accession>
<dbReference type="SUPFAM" id="SSF51735">
    <property type="entry name" value="NAD(P)-binding Rossmann-fold domains"/>
    <property type="match status" value="1"/>
</dbReference>
<keyword evidence="3 4" id="KW-0560">Oxidoreductase</keyword>
<dbReference type="EC" id="1.5.1.2" evidence="4 5"/>
<dbReference type="InterPro" id="IPR000304">
    <property type="entry name" value="Pyrroline-COOH_reductase"/>
</dbReference>
<feature type="binding site" evidence="6">
    <location>
        <begin position="68"/>
        <end position="71"/>
    </location>
    <ligand>
        <name>NADP(+)</name>
        <dbReference type="ChEBI" id="CHEBI:58349"/>
    </ligand>
</feature>
<keyword evidence="4" id="KW-0641">Proline biosynthesis</keyword>
<dbReference type="HAMAP" id="MF_01925">
    <property type="entry name" value="P5C_reductase"/>
    <property type="match status" value="1"/>
</dbReference>
<comment type="similarity">
    <text evidence="1 4">Belongs to the pyrroline-5-carboxylate reductase family.</text>
</comment>
<keyword evidence="4" id="KW-0028">Amino-acid biosynthesis</keyword>
<feature type="binding site" evidence="6">
    <location>
        <begin position="6"/>
        <end position="11"/>
    </location>
    <ligand>
        <name>NADP(+)</name>
        <dbReference type="ChEBI" id="CHEBI:58349"/>
    </ligand>
</feature>
<protein>
    <recommendedName>
        <fullName evidence="4 5">Pyrroline-5-carboxylate reductase</fullName>
        <shortName evidence="4">P5C reductase</shortName>
        <shortName evidence="4">P5CR</shortName>
        <ecNumber evidence="4 5">1.5.1.2</ecNumber>
    </recommendedName>
    <alternativeName>
        <fullName evidence="4">PCA reductase</fullName>
    </alternativeName>
</protein>
<dbReference type="Proteomes" id="UP000262004">
    <property type="component" value="Chromosome"/>
</dbReference>
<dbReference type="Pfam" id="PF03807">
    <property type="entry name" value="F420_oxidored"/>
    <property type="match status" value="1"/>
</dbReference>
<dbReference type="InterPro" id="IPR008927">
    <property type="entry name" value="6-PGluconate_DH-like_C_sf"/>
</dbReference>
<name>A0A2Z6E075_HYDTE</name>
<dbReference type="GO" id="GO:0005737">
    <property type="term" value="C:cytoplasm"/>
    <property type="evidence" value="ECO:0007669"/>
    <property type="project" value="UniProtKB-SubCell"/>
</dbReference>
<dbReference type="PIRSF" id="PIRSF000193">
    <property type="entry name" value="Pyrrol-5-carb_rd"/>
    <property type="match status" value="1"/>
</dbReference>
<comment type="pathway">
    <text evidence="4">Amino-acid biosynthesis; L-proline biosynthesis; L-proline from L-glutamate 5-semialdehyde: step 1/1.</text>
</comment>
<keyword evidence="10" id="KW-1185">Reference proteome</keyword>
<dbReference type="InterPro" id="IPR029036">
    <property type="entry name" value="P5CR_dimer"/>
</dbReference>
<evidence type="ECO:0000256" key="4">
    <source>
        <dbReference type="HAMAP-Rule" id="MF_01925"/>
    </source>
</evidence>
<dbReference type="UniPathway" id="UPA00098">
    <property type="reaction ID" value="UER00361"/>
</dbReference>
<comment type="function">
    <text evidence="4">Catalyzes the reduction of 1-pyrroline-5-carboxylate (PCA) to L-proline.</text>
</comment>
<dbReference type="SUPFAM" id="SSF48179">
    <property type="entry name" value="6-phosphogluconate dehydrogenase C-terminal domain-like"/>
    <property type="match status" value="1"/>
</dbReference>
<evidence type="ECO:0000256" key="5">
    <source>
        <dbReference type="NCBIfam" id="TIGR00112"/>
    </source>
</evidence>
<gene>
    <name evidence="4" type="primary">proC</name>
    <name evidence="9" type="ORF">HPTL_1731</name>
</gene>
<dbReference type="PANTHER" id="PTHR11645:SF0">
    <property type="entry name" value="PYRROLINE-5-CARBOXYLATE REDUCTASE 3"/>
    <property type="match status" value="1"/>
</dbReference>
<keyword evidence="4" id="KW-0963">Cytoplasm</keyword>
<evidence type="ECO:0000256" key="6">
    <source>
        <dbReference type="PIRSR" id="PIRSR000193-1"/>
    </source>
</evidence>
<dbReference type="KEGG" id="htl:HPTL_1731"/>
<dbReference type="FunFam" id="1.10.3730.10:FF:000001">
    <property type="entry name" value="Pyrroline-5-carboxylate reductase"/>
    <property type="match status" value="1"/>
</dbReference>
<dbReference type="PANTHER" id="PTHR11645">
    <property type="entry name" value="PYRROLINE-5-CARBOXYLATE REDUCTASE"/>
    <property type="match status" value="1"/>
</dbReference>
<dbReference type="Gene3D" id="1.10.3730.10">
    <property type="entry name" value="ProC C-terminal domain-like"/>
    <property type="match status" value="1"/>
</dbReference>
<reference evidence="9 10" key="1">
    <citation type="submission" date="2018-04" db="EMBL/GenBank/DDBJ databases">
        <title>Complete genome sequence of Hydrogenophilus thermoluteolus TH-1.</title>
        <authorList>
            <person name="Arai H."/>
        </authorList>
    </citation>
    <scope>NUCLEOTIDE SEQUENCE [LARGE SCALE GENOMIC DNA]</scope>
    <source>
        <strain evidence="9 10">TH-1</strain>
    </source>
</reference>
<dbReference type="NCBIfam" id="TIGR00112">
    <property type="entry name" value="proC"/>
    <property type="match status" value="1"/>
</dbReference>
<dbReference type="EMBL" id="AP018558">
    <property type="protein sequence ID" value="BBD77989.1"/>
    <property type="molecule type" value="Genomic_DNA"/>
</dbReference>
<dbReference type="InterPro" id="IPR036291">
    <property type="entry name" value="NAD(P)-bd_dom_sf"/>
</dbReference>
<evidence type="ECO:0000313" key="10">
    <source>
        <dbReference type="Proteomes" id="UP000262004"/>
    </source>
</evidence>
<sequence>MRLSFLGGGNMAEAILGGLVDRRVTDAKRIHVVDPNPDRRTALESRYGVKALPVVDDPFFETDLIVLAVKPQVVATALAPLAGRVGRTPVLSIMAGVPSARIAALLGDTAPIIRAMPNTPALVGAGMSGLYAPPEVGVTARQLAQKVMEAVGEVVWVENEAAIDAVTAVSGSGPAYGFLFMEALARAGVELGLPADVARRLAVGTLLGAAKLADASADPLDVLRARVTSPGGTTAAALEVLFAHAWDRILETAVAAAYQRAQELAKGA</sequence>
<evidence type="ECO:0000259" key="7">
    <source>
        <dbReference type="Pfam" id="PF03807"/>
    </source>
</evidence>
<dbReference type="Gene3D" id="3.40.50.720">
    <property type="entry name" value="NAD(P)-binding Rossmann-like Domain"/>
    <property type="match status" value="1"/>
</dbReference>
<dbReference type="AlphaFoldDB" id="A0A2Z6E075"/>
<evidence type="ECO:0000313" key="9">
    <source>
        <dbReference type="EMBL" id="BBD77989.1"/>
    </source>
</evidence>
<dbReference type="RefSeq" id="WP_119335665.1">
    <property type="nucleotide sequence ID" value="NZ_AP018558.1"/>
</dbReference>
<organism evidence="9 10">
    <name type="scientific">Hydrogenophilus thermoluteolus</name>
    <name type="common">Pseudomonas hydrogenothermophila</name>
    <dbReference type="NCBI Taxonomy" id="297"/>
    <lineage>
        <taxon>Bacteria</taxon>
        <taxon>Pseudomonadati</taxon>
        <taxon>Pseudomonadota</taxon>
        <taxon>Hydrogenophilia</taxon>
        <taxon>Hydrogenophilales</taxon>
        <taxon>Hydrogenophilaceae</taxon>
        <taxon>Hydrogenophilus</taxon>
    </lineage>
</organism>
<evidence type="ECO:0000259" key="8">
    <source>
        <dbReference type="Pfam" id="PF14748"/>
    </source>
</evidence>
<feature type="domain" description="Pyrroline-5-carboxylate reductase dimerisation" evidence="8">
    <location>
        <begin position="160"/>
        <end position="264"/>
    </location>
</feature>
<dbReference type="Pfam" id="PF14748">
    <property type="entry name" value="P5CR_dimer"/>
    <property type="match status" value="1"/>
</dbReference>
<comment type="subcellular location">
    <subcellularLocation>
        <location evidence="4">Cytoplasm</location>
    </subcellularLocation>
</comment>
<evidence type="ECO:0000256" key="3">
    <source>
        <dbReference type="ARBA" id="ARBA00023002"/>
    </source>
</evidence>
<evidence type="ECO:0000256" key="1">
    <source>
        <dbReference type="ARBA" id="ARBA00005525"/>
    </source>
</evidence>
<proteinExistence type="inferred from homology"/>
<keyword evidence="2 4" id="KW-0521">NADP</keyword>
<dbReference type="OrthoDB" id="9805754at2"/>
<comment type="catalytic activity">
    <reaction evidence="4">
        <text>L-proline + NADP(+) = (S)-1-pyrroline-5-carboxylate + NADPH + 2 H(+)</text>
        <dbReference type="Rhea" id="RHEA:14109"/>
        <dbReference type="ChEBI" id="CHEBI:15378"/>
        <dbReference type="ChEBI" id="CHEBI:17388"/>
        <dbReference type="ChEBI" id="CHEBI:57783"/>
        <dbReference type="ChEBI" id="CHEBI:58349"/>
        <dbReference type="ChEBI" id="CHEBI:60039"/>
        <dbReference type="EC" id="1.5.1.2"/>
    </reaction>
</comment>
<comment type="catalytic activity">
    <reaction evidence="4">
        <text>L-proline + NAD(+) = (S)-1-pyrroline-5-carboxylate + NADH + 2 H(+)</text>
        <dbReference type="Rhea" id="RHEA:14105"/>
        <dbReference type="ChEBI" id="CHEBI:15378"/>
        <dbReference type="ChEBI" id="CHEBI:17388"/>
        <dbReference type="ChEBI" id="CHEBI:57540"/>
        <dbReference type="ChEBI" id="CHEBI:57945"/>
        <dbReference type="ChEBI" id="CHEBI:60039"/>
        <dbReference type="EC" id="1.5.1.2"/>
    </reaction>
</comment>
<evidence type="ECO:0000256" key="2">
    <source>
        <dbReference type="ARBA" id="ARBA00022857"/>
    </source>
</evidence>
<feature type="domain" description="Pyrroline-5-carboxylate reductase catalytic N-terminal" evidence="7">
    <location>
        <begin position="3"/>
        <end position="96"/>
    </location>
</feature>
<dbReference type="InterPro" id="IPR028939">
    <property type="entry name" value="P5C_Rdtase_cat_N"/>
</dbReference>
<dbReference type="GO" id="GO:0055129">
    <property type="term" value="P:L-proline biosynthetic process"/>
    <property type="evidence" value="ECO:0007669"/>
    <property type="project" value="UniProtKB-UniRule"/>
</dbReference>